<dbReference type="InterPro" id="IPR013324">
    <property type="entry name" value="RNA_pol_sigma_r3/r4-like"/>
</dbReference>
<dbReference type="AlphaFoldDB" id="A0A0C1ID85"/>
<comment type="caution">
    <text evidence="7">The sequence shown here is derived from an EMBL/GenBank/DDBJ whole genome shotgun (WGS) entry which is preliminary data.</text>
</comment>
<dbReference type="Pfam" id="PF04542">
    <property type="entry name" value="Sigma70_r2"/>
    <property type="match status" value="1"/>
</dbReference>
<feature type="domain" description="RNA polymerase sigma-70 region 2" evidence="5">
    <location>
        <begin position="36"/>
        <end position="95"/>
    </location>
</feature>
<dbReference type="STRING" id="1349421.OI18_22040"/>
<dbReference type="Proteomes" id="UP000031408">
    <property type="component" value="Unassembled WGS sequence"/>
</dbReference>
<evidence type="ECO:0000259" key="6">
    <source>
        <dbReference type="Pfam" id="PF08281"/>
    </source>
</evidence>
<keyword evidence="2" id="KW-0805">Transcription regulation</keyword>
<dbReference type="SUPFAM" id="SSF88659">
    <property type="entry name" value="Sigma3 and sigma4 domains of RNA polymerase sigma factors"/>
    <property type="match status" value="1"/>
</dbReference>
<dbReference type="EMBL" id="JSVC01000036">
    <property type="protein sequence ID" value="KIC92005.1"/>
    <property type="molecule type" value="Genomic_DNA"/>
</dbReference>
<evidence type="ECO:0000259" key="5">
    <source>
        <dbReference type="Pfam" id="PF04542"/>
    </source>
</evidence>
<dbReference type="InterPro" id="IPR013325">
    <property type="entry name" value="RNA_pol_sigma_r2"/>
</dbReference>
<evidence type="ECO:0008006" key="9">
    <source>
        <dbReference type="Google" id="ProtNLM"/>
    </source>
</evidence>
<evidence type="ECO:0000256" key="2">
    <source>
        <dbReference type="ARBA" id="ARBA00023015"/>
    </source>
</evidence>
<dbReference type="GO" id="GO:0006352">
    <property type="term" value="P:DNA-templated transcription initiation"/>
    <property type="evidence" value="ECO:0007669"/>
    <property type="project" value="InterPro"/>
</dbReference>
<dbReference type="InterPro" id="IPR036388">
    <property type="entry name" value="WH-like_DNA-bd_sf"/>
</dbReference>
<dbReference type="GO" id="GO:0016987">
    <property type="term" value="F:sigma factor activity"/>
    <property type="evidence" value="ECO:0007669"/>
    <property type="project" value="UniProtKB-KW"/>
</dbReference>
<protein>
    <recommendedName>
        <fullName evidence="9">RNA polymerase subunit sigma-24</fullName>
    </recommendedName>
</protein>
<dbReference type="Gene3D" id="1.10.1740.10">
    <property type="match status" value="1"/>
</dbReference>
<comment type="similarity">
    <text evidence="1">Belongs to the sigma-70 factor family. ECF subfamily.</text>
</comment>
<accession>A0A0C1ID85</accession>
<dbReference type="PANTHER" id="PTHR43133">
    <property type="entry name" value="RNA POLYMERASE ECF-TYPE SIGMA FACTO"/>
    <property type="match status" value="1"/>
</dbReference>
<dbReference type="PANTHER" id="PTHR43133:SF46">
    <property type="entry name" value="RNA POLYMERASE SIGMA-70 FACTOR ECF SUBFAMILY"/>
    <property type="match status" value="1"/>
</dbReference>
<evidence type="ECO:0000256" key="4">
    <source>
        <dbReference type="ARBA" id="ARBA00023163"/>
    </source>
</evidence>
<keyword evidence="8" id="KW-1185">Reference proteome</keyword>
<evidence type="ECO:0000256" key="1">
    <source>
        <dbReference type="ARBA" id="ARBA00010641"/>
    </source>
</evidence>
<evidence type="ECO:0000256" key="3">
    <source>
        <dbReference type="ARBA" id="ARBA00023082"/>
    </source>
</evidence>
<gene>
    <name evidence="7" type="ORF">OI18_22040</name>
</gene>
<reference evidence="7 8" key="1">
    <citation type="submission" date="2014-11" db="EMBL/GenBank/DDBJ databases">
        <title>Genome sequence of Flavihumibacter solisilvae 3-3.</title>
        <authorList>
            <person name="Zhou G."/>
            <person name="Li M."/>
            <person name="Wang G."/>
        </authorList>
    </citation>
    <scope>NUCLEOTIDE SEQUENCE [LARGE SCALE GENOMIC DNA]</scope>
    <source>
        <strain evidence="7 8">3-3</strain>
    </source>
</reference>
<dbReference type="Pfam" id="PF08281">
    <property type="entry name" value="Sigma70_r4_2"/>
    <property type="match status" value="1"/>
</dbReference>
<dbReference type="OrthoDB" id="656273at2"/>
<organism evidence="7 8">
    <name type="scientific">Flavihumibacter solisilvae</name>
    <dbReference type="NCBI Taxonomy" id="1349421"/>
    <lineage>
        <taxon>Bacteria</taxon>
        <taxon>Pseudomonadati</taxon>
        <taxon>Bacteroidota</taxon>
        <taxon>Chitinophagia</taxon>
        <taxon>Chitinophagales</taxon>
        <taxon>Chitinophagaceae</taxon>
        <taxon>Flavihumibacter</taxon>
    </lineage>
</organism>
<dbReference type="InterPro" id="IPR007627">
    <property type="entry name" value="RNA_pol_sigma70_r2"/>
</dbReference>
<dbReference type="NCBIfam" id="TIGR02937">
    <property type="entry name" value="sigma70-ECF"/>
    <property type="match status" value="1"/>
</dbReference>
<evidence type="ECO:0000313" key="7">
    <source>
        <dbReference type="EMBL" id="KIC92005.1"/>
    </source>
</evidence>
<dbReference type="InterPro" id="IPR039425">
    <property type="entry name" value="RNA_pol_sigma-70-like"/>
</dbReference>
<evidence type="ECO:0000313" key="8">
    <source>
        <dbReference type="Proteomes" id="UP000031408"/>
    </source>
</evidence>
<dbReference type="RefSeq" id="WP_039144139.1">
    <property type="nucleotide sequence ID" value="NZ_JSVC01000036.1"/>
</dbReference>
<dbReference type="Gene3D" id="1.10.10.10">
    <property type="entry name" value="Winged helix-like DNA-binding domain superfamily/Winged helix DNA-binding domain"/>
    <property type="match status" value="1"/>
</dbReference>
<dbReference type="SUPFAM" id="SSF88946">
    <property type="entry name" value="Sigma2 domain of RNA polymerase sigma factors"/>
    <property type="match status" value="1"/>
</dbReference>
<keyword evidence="3" id="KW-0731">Sigma factor</keyword>
<feature type="domain" description="RNA polymerase sigma factor 70 region 4 type 2" evidence="6">
    <location>
        <begin position="134"/>
        <end position="177"/>
    </location>
</feature>
<sequence length="204" mass="23564">MIQLNSYTSVEGLLHDFRSGQEKALKAFYNLQYYSLYAYANRLLHDEAAAEDVVAESFVKLWQRRQSFADIKSIVAFLYKVTRNRCLTIIRREKRSAANHTEFAYLSETEIPLEDAEQVRAELIQLALLQTADMPAQMRQVFMLLYQEGLTIPEAAQQLNLSVNTIRTQQQRALKRIRAVFQKEGWLKSMGLFEVIIQVILAAV</sequence>
<keyword evidence="4" id="KW-0804">Transcription</keyword>
<name>A0A0C1ID85_9BACT</name>
<dbReference type="InterPro" id="IPR013249">
    <property type="entry name" value="RNA_pol_sigma70_r4_t2"/>
</dbReference>
<dbReference type="CDD" id="cd06171">
    <property type="entry name" value="Sigma70_r4"/>
    <property type="match status" value="1"/>
</dbReference>
<dbReference type="InterPro" id="IPR014284">
    <property type="entry name" value="RNA_pol_sigma-70_dom"/>
</dbReference>
<dbReference type="GO" id="GO:0003677">
    <property type="term" value="F:DNA binding"/>
    <property type="evidence" value="ECO:0007669"/>
    <property type="project" value="InterPro"/>
</dbReference>
<proteinExistence type="inferred from homology"/>